<keyword evidence="8" id="KW-1185">Reference proteome</keyword>
<evidence type="ECO:0000259" key="6">
    <source>
        <dbReference type="Pfam" id="PF02826"/>
    </source>
</evidence>
<evidence type="ECO:0000256" key="2">
    <source>
        <dbReference type="ARBA" id="ARBA00023002"/>
    </source>
</evidence>
<dbReference type="SUPFAM" id="SSF52283">
    <property type="entry name" value="Formate/glycerate dehydrogenase catalytic domain-like"/>
    <property type="match status" value="1"/>
</dbReference>
<reference evidence="7 8" key="1">
    <citation type="submission" date="2016-11" db="EMBL/GenBank/DDBJ databases">
        <authorList>
            <person name="Jaros S."/>
            <person name="Januszkiewicz K."/>
            <person name="Wedrychowicz H."/>
        </authorList>
    </citation>
    <scope>NUCLEOTIDE SEQUENCE [LARGE SCALE GENOMIC DNA]</scope>
    <source>
        <strain evidence="7 8">DSM 19557</strain>
    </source>
</reference>
<dbReference type="OrthoDB" id="9805416at2"/>
<dbReference type="RefSeq" id="WP_079653517.1">
    <property type="nucleotide sequence ID" value="NZ_LT670846.1"/>
</dbReference>
<dbReference type="InterPro" id="IPR058205">
    <property type="entry name" value="D-LDH-like"/>
</dbReference>
<feature type="domain" description="D-isomer specific 2-hydroxyacid dehydrogenase catalytic" evidence="5">
    <location>
        <begin position="3"/>
        <end position="334"/>
    </location>
</feature>
<evidence type="ECO:0000256" key="3">
    <source>
        <dbReference type="ARBA" id="ARBA00023027"/>
    </source>
</evidence>
<dbReference type="InterPro" id="IPR006139">
    <property type="entry name" value="D-isomer_2_OHA_DH_cat_dom"/>
</dbReference>
<evidence type="ECO:0000313" key="8">
    <source>
        <dbReference type="Proteomes" id="UP000189810"/>
    </source>
</evidence>
<feature type="domain" description="D-isomer specific 2-hydroxyacid dehydrogenase NAD-binding" evidence="6">
    <location>
        <begin position="106"/>
        <end position="305"/>
    </location>
</feature>
<dbReference type="GO" id="GO:0008720">
    <property type="term" value="F:D-lactate dehydrogenase (NAD+) activity"/>
    <property type="evidence" value="ECO:0007669"/>
    <property type="project" value="TreeGrafter"/>
</dbReference>
<dbReference type="EMBL" id="LT670846">
    <property type="protein sequence ID" value="SHK22282.1"/>
    <property type="molecule type" value="Genomic_DNA"/>
</dbReference>
<dbReference type="InterPro" id="IPR029752">
    <property type="entry name" value="D-isomer_DH_CS1"/>
</dbReference>
<proteinExistence type="inferred from homology"/>
<dbReference type="PROSITE" id="PS00671">
    <property type="entry name" value="D_2_HYDROXYACID_DH_3"/>
    <property type="match status" value="1"/>
</dbReference>
<sequence>MKVVFFEAREYEREFFQRELKDLELEFYPYPLTEESVDKAANAQVVSVRVLSRLDKDLLSKLKGCRLIATRSTGYDHIDVEYARKLGIAVCNVPAYGSGSVAEHTVALMLALSRRLIESIERTRKGIFDFEGLTGFNLLGKTLGVIGAGNIGRKVIKIALAFGMKVLAYDIRRDEELAKTLGFEYVDLDYLLQNSDIISLHANLTKENYHMLDEEAFSKMKDGVIIVNTARGGLIDTKALIKNLLSGKVKACALDVLEDEYTLRYEKELLLKENLEEDKLKTLAMNHVLLKLQHEGRLIITPHNAFNSYESLQEVLRTTLMNILSFLEGKPINLVQ</sequence>
<evidence type="ECO:0000256" key="1">
    <source>
        <dbReference type="ARBA" id="ARBA00005854"/>
    </source>
</evidence>
<dbReference type="InterPro" id="IPR029753">
    <property type="entry name" value="D-isomer_DH_CS"/>
</dbReference>
<dbReference type="SUPFAM" id="SSF51735">
    <property type="entry name" value="NAD(P)-binding Rossmann-fold domains"/>
    <property type="match status" value="1"/>
</dbReference>
<accession>A0A1M6QPR2</accession>
<evidence type="ECO:0000313" key="7">
    <source>
        <dbReference type="EMBL" id="SHK22282.1"/>
    </source>
</evidence>
<organism evidence="7 8">
    <name type="scientific">Thermocrinis minervae</name>
    <dbReference type="NCBI Taxonomy" id="381751"/>
    <lineage>
        <taxon>Bacteria</taxon>
        <taxon>Pseudomonadati</taxon>
        <taxon>Aquificota</taxon>
        <taxon>Aquificia</taxon>
        <taxon>Aquificales</taxon>
        <taxon>Aquificaceae</taxon>
        <taxon>Thermocrinis</taxon>
    </lineage>
</organism>
<dbReference type="Pfam" id="PF00389">
    <property type="entry name" value="2-Hacid_dh"/>
    <property type="match status" value="1"/>
</dbReference>
<dbReference type="PROSITE" id="PS00065">
    <property type="entry name" value="D_2_HYDROXYACID_DH_1"/>
    <property type="match status" value="1"/>
</dbReference>
<dbReference type="Proteomes" id="UP000189810">
    <property type="component" value="Chromosome I"/>
</dbReference>
<dbReference type="InterPro" id="IPR036291">
    <property type="entry name" value="NAD(P)-bd_dom_sf"/>
</dbReference>
<protein>
    <submittedName>
        <fullName evidence="7">D-lactate dehydrogenase</fullName>
    </submittedName>
</protein>
<gene>
    <name evidence="7" type="ORF">SAMN05444391_0335</name>
</gene>
<dbReference type="Gene3D" id="3.40.50.720">
    <property type="entry name" value="NAD(P)-binding Rossmann-like Domain"/>
    <property type="match status" value="2"/>
</dbReference>
<dbReference type="InterPro" id="IPR006140">
    <property type="entry name" value="D-isomer_DH_NAD-bd"/>
</dbReference>
<dbReference type="AlphaFoldDB" id="A0A1M6QPR2"/>
<dbReference type="PANTHER" id="PTHR43026">
    <property type="entry name" value="2-HYDROXYACID DEHYDROGENASE HOMOLOG 1-RELATED"/>
    <property type="match status" value="1"/>
</dbReference>
<dbReference type="GO" id="GO:0051287">
    <property type="term" value="F:NAD binding"/>
    <property type="evidence" value="ECO:0007669"/>
    <property type="project" value="InterPro"/>
</dbReference>
<keyword evidence="3" id="KW-0520">NAD</keyword>
<name>A0A1M6QPR2_9AQUI</name>
<evidence type="ECO:0000259" key="5">
    <source>
        <dbReference type="Pfam" id="PF00389"/>
    </source>
</evidence>
<dbReference type="Pfam" id="PF02826">
    <property type="entry name" value="2-Hacid_dh_C"/>
    <property type="match status" value="1"/>
</dbReference>
<dbReference type="PANTHER" id="PTHR43026:SF1">
    <property type="entry name" value="2-HYDROXYACID DEHYDROGENASE HOMOLOG 1-RELATED"/>
    <property type="match status" value="1"/>
</dbReference>
<keyword evidence="2 4" id="KW-0560">Oxidoreductase</keyword>
<dbReference type="STRING" id="381751.SAMN05444391_0335"/>
<comment type="similarity">
    <text evidence="1 4">Belongs to the D-isomer specific 2-hydroxyacid dehydrogenase family.</text>
</comment>
<evidence type="ECO:0000256" key="4">
    <source>
        <dbReference type="RuleBase" id="RU003719"/>
    </source>
</evidence>